<evidence type="ECO:0000256" key="4">
    <source>
        <dbReference type="ARBA" id="ARBA00022692"/>
    </source>
</evidence>
<evidence type="ECO:0000259" key="8">
    <source>
        <dbReference type="Pfam" id="PF00892"/>
    </source>
</evidence>
<dbReference type="Pfam" id="PF00892">
    <property type="entry name" value="EamA"/>
    <property type="match status" value="2"/>
</dbReference>
<dbReference type="SUPFAM" id="SSF103481">
    <property type="entry name" value="Multidrug resistance efflux transporter EmrE"/>
    <property type="match status" value="2"/>
</dbReference>
<evidence type="ECO:0000313" key="9">
    <source>
        <dbReference type="EMBL" id="XFO75005.1"/>
    </source>
</evidence>
<keyword evidence="6 7" id="KW-0472">Membrane</keyword>
<dbReference type="InterPro" id="IPR037185">
    <property type="entry name" value="EmrE-like"/>
</dbReference>
<evidence type="ECO:0000256" key="2">
    <source>
        <dbReference type="ARBA" id="ARBA00007362"/>
    </source>
</evidence>
<dbReference type="RefSeq" id="WP_093795518.1">
    <property type="nucleotide sequence ID" value="NZ_CP155571.1"/>
</dbReference>
<feature type="transmembrane region" description="Helical" evidence="7">
    <location>
        <begin position="66"/>
        <end position="84"/>
    </location>
</feature>
<evidence type="ECO:0000256" key="6">
    <source>
        <dbReference type="ARBA" id="ARBA00023136"/>
    </source>
</evidence>
<evidence type="ECO:0000313" key="10">
    <source>
        <dbReference type="Proteomes" id="UP000216052"/>
    </source>
</evidence>
<evidence type="ECO:0000256" key="7">
    <source>
        <dbReference type="SAM" id="Phobius"/>
    </source>
</evidence>
<dbReference type="InterPro" id="IPR051258">
    <property type="entry name" value="Diverse_Substrate_Transporter"/>
</dbReference>
<feature type="transmembrane region" description="Helical" evidence="7">
    <location>
        <begin position="147"/>
        <end position="165"/>
    </location>
</feature>
<comment type="subcellular location">
    <subcellularLocation>
        <location evidence="1">Cell membrane</location>
        <topology evidence="1">Multi-pass membrane protein</topology>
    </subcellularLocation>
</comment>
<feature type="transmembrane region" description="Helical" evidence="7">
    <location>
        <begin position="260"/>
        <end position="278"/>
    </location>
</feature>
<feature type="transmembrane region" description="Helical" evidence="7">
    <location>
        <begin position="177"/>
        <end position="197"/>
    </location>
</feature>
<keyword evidence="10" id="KW-1185">Reference proteome</keyword>
<feature type="transmembrane region" description="Helical" evidence="7">
    <location>
        <begin position="229"/>
        <end position="248"/>
    </location>
</feature>
<protein>
    <recommendedName>
        <fullName evidence="8">EamA domain-containing protein</fullName>
    </recommendedName>
</protein>
<feature type="domain" description="EamA" evidence="8">
    <location>
        <begin position="148"/>
        <end position="301"/>
    </location>
</feature>
<dbReference type="Gene3D" id="1.10.3730.20">
    <property type="match status" value="1"/>
</dbReference>
<dbReference type="PANTHER" id="PTHR42920">
    <property type="entry name" value="OS03G0707200 PROTEIN-RELATED"/>
    <property type="match status" value="1"/>
</dbReference>
<keyword evidence="3" id="KW-1003">Cell membrane</keyword>
<evidence type="ECO:0000256" key="3">
    <source>
        <dbReference type="ARBA" id="ARBA00022475"/>
    </source>
</evidence>
<proteinExistence type="inferred from homology"/>
<evidence type="ECO:0000256" key="5">
    <source>
        <dbReference type="ARBA" id="ARBA00022989"/>
    </source>
</evidence>
<evidence type="ECO:0000256" key="1">
    <source>
        <dbReference type="ARBA" id="ARBA00004651"/>
    </source>
</evidence>
<feature type="transmembrane region" description="Helical" evidence="7">
    <location>
        <begin position="90"/>
        <end position="115"/>
    </location>
</feature>
<dbReference type="PANTHER" id="PTHR42920:SF5">
    <property type="entry name" value="EAMA DOMAIN-CONTAINING PROTEIN"/>
    <property type="match status" value="1"/>
</dbReference>
<keyword evidence="4 7" id="KW-0812">Transmembrane</keyword>
<feature type="transmembrane region" description="Helical" evidence="7">
    <location>
        <begin position="284"/>
        <end position="301"/>
    </location>
</feature>
<organism evidence="9 10">
    <name type="scientific">Sporomusa acidovorans (strain ATCC 49682 / DSM 3132 / Mol)</name>
    <dbReference type="NCBI Taxonomy" id="1123286"/>
    <lineage>
        <taxon>Bacteria</taxon>
        <taxon>Bacillati</taxon>
        <taxon>Bacillota</taxon>
        <taxon>Negativicutes</taxon>
        <taxon>Selenomonadales</taxon>
        <taxon>Sporomusaceae</taxon>
        <taxon>Sporomusa</taxon>
    </lineage>
</organism>
<sequence length="316" mass="34461">MKKAYLYIILAAVIFSTMEIAGKTIAADINPFQLNFIRFLIGGAILLPGSIQVIRRKNLKLTVNDWLYFLLTGFLCVVISMSLFQSAILYTLASTVAIIFSANPTFTTPIAYFLLNEKIDKKVMLSLAVSLLGVLFILNPFGTHADSKGILLAILSAITFALYSVVSKMRVERYGSVVSNCFSFLTGDLILLVLMLLSHLPLLASYQQGNIPQIVVDIPILAGINADNIAALLYLGIVVTGLGFLFYFKAMEKSSASTASIVFFIKPALAPLFCFLILRESPTMHTIIGIALMLAGAYIMISSNEHKQCEVSGAYS</sequence>
<reference evidence="9" key="1">
    <citation type="submission" date="2024-05" db="EMBL/GenBank/DDBJ databases">
        <title>Isolation and characterization of Sporomusa carbonis sp. nov., a carboxydotrophic hydrogenogen in the genus of Sporomusa isolated from a charcoal burning pile.</title>
        <authorList>
            <person name="Boeer T."/>
            <person name="Rosenbaum F."/>
            <person name="Eysell L."/>
            <person name="Mueller V."/>
            <person name="Daniel R."/>
            <person name="Poehlein A."/>
        </authorList>
    </citation>
    <scope>NUCLEOTIDE SEQUENCE [LARGE SCALE GENOMIC DNA]</scope>
    <source>
        <strain evidence="9">DSM 3132</strain>
    </source>
</reference>
<keyword evidence="5 7" id="KW-1133">Transmembrane helix</keyword>
<dbReference type="InterPro" id="IPR000620">
    <property type="entry name" value="EamA_dom"/>
</dbReference>
<accession>A0ABZ3J9P3</accession>
<name>A0ABZ3J9P3_SPOA4</name>
<feature type="transmembrane region" description="Helical" evidence="7">
    <location>
        <begin position="122"/>
        <end position="141"/>
    </location>
</feature>
<dbReference type="EMBL" id="CP155571">
    <property type="protein sequence ID" value="XFO75005.1"/>
    <property type="molecule type" value="Genomic_DNA"/>
</dbReference>
<feature type="transmembrane region" description="Helical" evidence="7">
    <location>
        <begin position="36"/>
        <end position="54"/>
    </location>
</feature>
<gene>
    <name evidence="9" type="ORF">SPACI_051160</name>
</gene>
<dbReference type="Proteomes" id="UP000216052">
    <property type="component" value="Chromosome"/>
</dbReference>
<feature type="domain" description="EamA" evidence="8">
    <location>
        <begin position="3"/>
        <end position="138"/>
    </location>
</feature>
<comment type="similarity">
    <text evidence="2">Belongs to the EamA transporter family.</text>
</comment>